<evidence type="ECO:0000313" key="13">
    <source>
        <dbReference type="Proteomes" id="UP000002943"/>
    </source>
</evidence>
<accession>E3BN25</accession>
<evidence type="ECO:0000256" key="4">
    <source>
        <dbReference type="ARBA" id="ARBA00022723"/>
    </source>
</evidence>
<comment type="similarity">
    <text evidence="2 8">Belongs to the peptidase M16 family.</text>
</comment>
<evidence type="ECO:0000256" key="3">
    <source>
        <dbReference type="ARBA" id="ARBA00022670"/>
    </source>
</evidence>
<sequence length="941" mass="105738">MFTQTYKTFALLLFAACSFFVHASSKQEALWYTPTDIPADNAFQVSQLENGMRVIMIDHDVPKQSMSIQMYIDAGSHQDPEPYAGIAHFLEHMAFNGSTHVEEGKMIPMLEKHGLAFGAHTNAFTDLGYTRYVLDLPKATPEAIKTALFLLRETASELTLSPSTIERERGVIQSERRVRGNRGQQNDIARIQYLLGESNVYQRLPIGTEDSINNINQAALKSFYQGYYRPEHTTLVVSGAIHKHQMMQKIQEHFASWQPKSPSQPIVDPTITYSLPKKTEVYTNIDPNNPHVVIDLNYISPRDDAPFGKKQHLALLNEVIALKAFNHRLRAAIERNDVDGKLRYPSASIMDQSGVVQIRNLSVVTNEGDWKTGLQTLNHLLKQATTFGFSEREIQRQIESYGNALEYSEKQRPSMQSMALSNRVVDALDSSEPLVSEQTISQLFAEMKSQLTVESVNRAFQAHWSDSVVRLYLEDRSAPANINEQIVAAYQAMQEEKVEPYQEQQSLTFAYTDFGPAGQATELQPSQFGDIKRYQFENGVMLNVKSTNLEANTVYLTIHFGKGVLGFNQHNAALMNVFAPAIVLSGTNKHPMDELQEIFGGRSLSASLYPEVGTFASQVALESQDVFDQLRFSVALLSDNGYRQKGWNSAVRQYADMLTRYQSEPESVLSRQAPAMLYGGDKRWQFHSLDDVRTLSIKDVKAVLEKAIQKGPIEISLVGDISAKQAVDYVANTFGALDIQAQAPDKPFTQSLPPFKTQSKTFFHTGDPSKAVASAFWKVSDGSDPVKSVRYGVLRSVLQSKVTEIIREKMGVAYSPSVHLEQSYWLKDFGYINIMSNTSLKDVDKVEAVYQQIWRELQKAPISQEELARAKAPIIESMMQNQQYNQYWSNLASIAQSQSESVEHEALYIDALKSVTAEDVQRTAQSISADEYLLIRVVPKS</sequence>
<proteinExistence type="inferred from homology"/>
<dbReference type="Pfam" id="PF05193">
    <property type="entry name" value="Peptidase_M16_C"/>
    <property type="match status" value="2"/>
</dbReference>
<dbReference type="GO" id="GO:0006508">
    <property type="term" value="P:proteolysis"/>
    <property type="evidence" value="ECO:0007669"/>
    <property type="project" value="UniProtKB-KW"/>
</dbReference>
<comment type="cofactor">
    <cofactor evidence="1">
        <name>Zn(2+)</name>
        <dbReference type="ChEBI" id="CHEBI:29105"/>
    </cofactor>
</comment>
<evidence type="ECO:0000256" key="5">
    <source>
        <dbReference type="ARBA" id="ARBA00022801"/>
    </source>
</evidence>
<dbReference type="Pfam" id="PF00675">
    <property type="entry name" value="Peptidase_M16"/>
    <property type="match status" value="1"/>
</dbReference>
<keyword evidence="9" id="KW-0732">Signal</keyword>
<keyword evidence="5" id="KW-0378">Hydrolase</keyword>
<dbReference type="PROSITE" id="PS00143">
    <property type="entry name" value="INSULINASE"/>
    <property type="match status" value="1"/>
</dbReference>
<dbReference type="Proteomes" id="UP000002943">
    <property type="component" value="Unassembled WGS sequence"/>
</dbReference>
<evidence type="ECO:0000256" key="6">
    <source>
        <dbReference type="ARBA" id="ARBA00022833"/>
    </source>
</evidence>
<gene>
    <name evidence="12" type="ORF">VIBC2010_11196</name>
</gene>
<dbReference type="InterPro" id="IPR050626">
    <property type="entry name" value="Peptidase_M16"/>
</dbReference>
<evidence type="ECO:0000256" key="1">
    <source>
        <dbReference type="ARBA" id="ARBA00001947"/>
    </source>
</evidence>
<reference evidence="12 13" key="1">
    <citation type="journal article" date="2012" name="Int. J. Syst. Evol. Microbiol.">
        <title>Vibrio caribbeanicus sp. nov., isolated from the marine sponge Scleritoderma cyanea.</title>
        <authorList>
            <person name="Hoffmann M."/>
            <person name="Monday S.R."/>
            <person name="Allard M.W."/>
            <person name="Strain E.A."/>
            <person name="Whittaker P."/>
            <person name="Naum M."/>
            <person name="McCarthy P.J."/>
            <person name="Lopez J.V."/>
            <person name="Fischer M."/>
            <person name="Brown E.W."/>
        </authorList>
    </citation>
    <scope>NUCLEOTIDE SEQUENCE [LARGE SCALE GENOMIC DNA]</scope>
    <source>
        <strain evidence="12 13">ATCC BAA-2122</strain>
    </source>
</reference>
<dbReference type="InterPro" id="IPR007863">
    <property type="entry name" value="Peptidase_M16_C"/>
</dbReference>
<evidence type="ECO:0000313" key="12">
    <source>
        <dbReference type="EMBL" id="EFP95651.1"/>
    </source>
</evidence>
<evidence type="ECO:0000256" key="8">
    <source>
        <dbReference type="RuleBase" id="RU004447"/>
    </source>
</evidence>
<keyword evidence="6" id="KW-0862">Zinc</keyword>
<dbReference type="eggNOG" id="COG0612">
    <property type="taxonomic scope" value="Bacteria"/>
</dbReference>
<dbReference type="OrthoDB" id="9811314at2"/>
<dbReference type="Gene3D" id="3.30.830.10">
    <property type="entry name" value="Metalloenzyme, LuxS/M16 peptidase-like"/>
    <property type="match status" value="4"/>
</dbReference>
<feature type="domain" description="Peptidase M16 C-terminal" evidence="11">
    <location>
        <begin position="214"/>
        <end position="301"/>
    </location>
</feature>
<dbReference type="InterPro" id="IPR001431">
    <property type="entry name" value="Pept_M16_Zn_BS"/>
</dbReference>
<feature type="domain" description="Peptidase M16 N-terminal" evidence="10">
    <location>
        <begin position="55"/>
        <end position="177"/>
    </location>
</feature>
<dbReference type="InterPro" id="IPR011249">
    <property type="entry name" value="Metalloenz_LuxS/M16"/>
</dbReference>
<keyword evidence="13" id="KW-1185">Reference proteome</keyword>
<evidence type="ECO:0000256" key="9">
    <source>
        <dbReference type="SAM" id="SignalP"/>
    </source>
</evidence>
<feature type="chain" id="PRO_5003167131" evidence="9">
    <location>
        <begin position="24"/>
        <end position="941"/>
    </location>
</feature>
<keyword evidence="3" id="KW-0645">Protease</keyword>
<evidence type="ECO:0000256" key="7">
    <source>
        <dbReference type="ARBA" id="ARBA00023049"/>
    </source>
</evidence>
<dbReference type="PANTHER" id="PTHR43690:SF17">
    <property type="entry name" value="PROTEIN YHJJ"/>
    <property type="match status" value="1"/>
</dbReference>
<dbReference type="GO" id="GO:0046872">
    <property type="term" value="F:metal ion binding"/>
    <property type="evidence" value="ECO:0007669"/>
    <property type="project" value="UniProtKB-KW"/>
</dbReference>
<name>E3BN25_9VIBR</name>
<dbReference type="EMBL" id="AEIU01000091">
    <property type="protein sequence ID" value="EFP95651.1"/>
    <property type="molecule type" value="Genomic_DNA"/>
</dbReference>
<dbReference type="RefSeq" id="WP_009602535.1">
    <property type="nucleotide sequence ID" value="NZ_AEIU01000091.1"/>
</dbReference>
<dbReference type="InterPro" id="IPR011765">
    <property type="entry name" value="Pept_M16_N"/>
</dbReference>
<evidence type="ECO:0000256" key="2">
    <source>
        <dbReference type="ARBA" id="ARBA00007261"/>
    </source>
</evidence>
<comment type="caution">
    <text evidence="12">The sequence shown here is derived from an EMBL/GenBank/DDBJ whole genome shotgun (WGS) entry which is preliminary data.</text>
</comment>
<organism evidence="12 13">
    <name type="scientific">Vibrio caribbeanicus ATCC BAA-2122</name>
    <dbReference type="NCBI Taxonomy" id="796620"/>
    <lineage>
        <taxon>Bacteria</taxon>
        <taxon>Pseudomonadati</taxon>
        <taxon>Pseudomonadota</taxon>
        <taxon>Gammaproteobacteria</taxon>
        <taxon>Vibrionales</taxon>
        <taxon>Vibrionaceae</taxon>
        <taxon>Vibrio</taxon>
    </lineage>
</organism>
<protein>
    <submittedName>
        <fullName evidence="12">Peptidase M16-like protein</fullName>
    </submittedName>
</protein>
<evidence type="ECO:0000259" key="10">
    <source>
        <dbReference type="Pfam" id="PF00675"/>
    </source>
</evidence>
<keyword evidence="4" id="KW-0479">Metal-binding</keyword>
<dbReference type="GO" id="GO:0004222">
    <property type="term" value="F:metalloendopeptidase activity"/>
    <property type="evidence" value="ECO:0007669"/>
    <property type="project" value="InterPro"/>
</dbReference>
<keyword evidence="7" id="KW-0482">Metalloprotease</keyword>
<dbReference type="SUPFAM" id="SSF63411">
    <property type="entry name" value="LuxS/MPP-like metallohydrolase"/>
    <property type="match status" value="3"/>
</dbReference>
<feature type="signal peptide" evidence="9">
    <location>
        <begin position="1"/>
        <end position="23"/>
    </location>
</feature>
<dbReference type="STRING" id="796620.VIBC2010_11196"/>
<evidence type="ECO:0000259" key="11">
    <source>
        <dbReference type="Pfam" id="PF05193"/>
    </source>
</evidence>
<dbReference type="PANTHER" id="PTHR43690">
    <property type="entry name" value="NARDILYSIN"/>
    <property type="match status" value="1"/>
</dbReference>
<feature type="domain" description="Peptidase M16 C-terminal" evidence="11">
    <location>
        <begin position="695"/>
        <end position="872"/>
    </location>
</feature>
<dbReference type="AlphaFoldDB" id="E3BN25"/>